<feature type="transmembrane region" description="Helical" evidence="6">
    <location>
        <begin position="1202"/>
        <end position="1225"/>
    </location>
</feature>
<protein>
    <submittedName>
        <fullName evidence="8">Voltage-gated ion channel superfamily</fullName>
    </submittedName>
</protein>
<evidence type="ECO:0000313" key="9">
    <source>
        <dbReference type="Proteomes" id="UP000037460"/>
    </source>
</evidence>
<feature type="transmembrane region" description="Helical" evidence="6">
    <location>
        <begin position="769"/>
        <end position="791"/>
    </location>
</feature>
<dbReference type="Proteomes" id="UP000037460">
    <property type="component" value="Unassembled WGS sequence"/>
</dbReference>
<dbReference type="InterPro" id="IPR005821">
    <property type="entry name" value="Ion_trans_dom"/>
</dbReference>
<feature type="transmembrane region" description="Helical" evidence="6">
    <location>
        <begin position="314"/>
        <end position="336"/>
    </location>
</feature>
<keyword evidence="9" id="KW-1185">Reference proteome</keyword>
<evidence type="ECO:0000259" key="7">
    <source>
        <dbReference type="Pfam" id="PF00520"/>
    </source>
</evidence>
<comment type="subcellular location">
    <subcellularLocation>
        <location evidence="1">Membrane</location>
        <topology evidence="1">Multi-pass membrane protein</topology>
    </subcellularLocation>
</comment>
<feature type="transmembrane region" description="Helical" evidence="6">
    <location>
        <begin position="988"/>
        <end position="1010"/>
    </location>
</feature>
<keyword evidence="3 6" id="KW-1133">Transmembrane helix</keyword>
<evidence type="ECO:0000313" key="8">
    <source>
        <dbReference type="EMBL" id="KOO23142.1"/>
    </source>
</evidence>
<evidence type="ECO:0000256" key="3">
    <source>
        <dbReference type="ARBA" id="ARBA00022989"/>
    </source>
</evidence>
<feature type="transmembrane region" description="Helical" evidence="6">
    <location>
        <begin position="485"/>
        <end position="508"/>
    </location>
</feature>
<feature type="transmembrane region" description="Helical" evidence="6">
    <location>
        <begin position="902"/>
        <end position="925"/>
    </location>
</feature>
<dbReference type="OrthoDB" id="416585at2759"/>
<evidence type="ECO:0000256" key="6">
    <source>
        <dbReference type="SAM" id="Phobius"/>
    </source>
</evidence>
<accession>A0A0M0J9W4</accession>
<feature type="domain" description="Ion transport" evidence="7">
    <location>
        <begin position="76"/>
        <end position="255"/>
    </location>
</feature>
<feature type="transmembrane region" description="Helical" evidence="6">
    <location>
        <begin position="641"/>
        <end position="661"/>
    </location>
</feature>
<name>A0A0M0J9W4_9EUKA</name>
<comment type="caution">
    <text evidence="8">The sequence shown here is derived from an EMBL/GenBank/DDBJ whole genome shotgun (WGS) entry which is preliminary data.</text>
</comment>
<feature type="domain" description="Ion transport" evidence="7">
    <location>
        <begin position="986"/>
        <end position="1230"/>
    </location>
</feature>
<dbReference type="GO" id="GO:0001518">
    <property type="term" value="C:voltage-gated sodium channel complex"/>
    <property type="evidence" value="ECO:0007669"/>
    <property type="project" value="TreeGrafter"/>
</dbReference>
<feature type="transmembrane region" description="Helical" evidence="6">
    <location>
        <begin position="681"/>
        <end position="701"/>
    </location>
</feature>
<dbReference type="SUPFAM" id="SSF81324">
    <property type="entry name" value="Voltage-gated potassium channels"/>
    <property type="match status" value="4"/>
</dbReference>
<gene>
    <name evidence="8" type="ORF">Ctob_001875</name>
</gene>
<sequence>MNAAARAAGIKTHEREKEKPEDYLYNLEGLEALDKVPPCTEVIGPSGRVYSSRTFGFLEVGHAPRRWAIKLVEWAPFDAFILVTILANCVTMAWNSPLDPPGTPKAHFIDVCEWVYLLIFTFEMLAKICAYGFVGHDGAYLHDAWCQLDFVVVSLAWLPILFPSVGNYSVVRSVRALRPLRALKRLPGMPVLVNSILAALPKLSDVTLLFGLLVTVCGIFGIEQFKGELHHRCAWPGFQETLGRPELREMLPLPNVHRLVHRLNDGPASQAQRELESIGRLLKGNVADASAREESISPQQQRDFDTGLESSAKWITWIFIIEMGLKVFGMGCRAYWSDGWNQLDGTIVIMSIVEIVLTALFANSGTNLSFLRILRMLRVARMLRLMRSWVGLYKIISTVVDAVPQMSNVLLLMFLICTIFALLGMQLFGGQFSEEHGYGDSPLLPLPRYNFDYFGPALLSVFVLTTGVWFTPMLDGLNVGGPSAIIYYITATCIGTYILVNLLIAVLLELFTKDLDGDGQADAFQEEEGAETAAESFSRSDTKSESEESFNKEFQSFQRAKLGAVAFKALSEAWEAKKSLSLVLLDRPDEGWRALRKRVLAMEKDLEDAPDAPIDQKDDMALGCLPPSDPLRRAAHYITELPSVQVLLMTSVIISSATLAFDTPRLDEASQLAEALAVTNVLFTAVFLLEAILKSIAYGFYDYLHSGWNVLDFSVLLISLGALLSEVVPALAFLQSLRALRVLRPLRLLSHNAGMRNVLVSLFESLPSVINVLGVLFALQLVFAILGMQLFMGTFGSCNDRSRQLPSECVGVATTAPAEELATSRRRELKGGGGGDDGEAFVGERLWRNPSFGSFDNFGDAMLLLFVLSTGDDWDAIMFWSMDSPSVPGGPRKRNDMSASSIFFVAWMFIGCFFAMQLFIGVVVAQFNKIKARKDGSATMTEDQRLWVETMRSVGGLKGKGKPRKPKTTGCVGLVDELLYRSITSPHFSLAITILLLANAMLLACDYWGLESEPPHPTREQTDSYVYELMLEAFTVLFYLEALGKLRAYGSLFYFRDEWCRFELQLVGLSVVDQSRVLYLISERVVPLPPMLLRMPQALYVLRALRLVQHMRGVQTLVTNTVLSLPSLSNVCSILALLVFMFTVLGMQQFTYLRRGEQITADRNYETFGNALLVSLQCLTSDGWSSIMFEARSDPEHGSWRAVPFFLSFQVLVTVVLNLVVAVILENFTSLGGTNDDLIDSKAVELFSEIWANFDPDANQRIPAHLLPDLRPLSPLLLRPVLSPSSPNAMRLAPFVNADGKVNLGLSESLKAKAVAGASEAIANANAALATAQAVAKQALVAEAAAAEAVARAEAAASVASIAATVAEAEELHLWCSRAVRAR</sequence>
<evidence type="ECO:0000256" key="4">
    <source>
        <dbReference type="ARBA" id="ARBA00023136"/>
    </source>
</evidence>
<feature type="transmembrane region" description="Helical" evidence="6">
    <location>
        <begin position="114"/>
        <end position="134"/>
    </location>
</feature>
<feature type="transmembrane region" description="Helical" evidence="6">
    <location>
        <begin position="451"/>
        <end position="470"/>
    </location>
</feature>
<feature type="transmembrane region" description="Helical" evidence="6">
    <location>
        <begin position="1127"/>
        <end position="1145"/>
    </location>
</feature>
<keyword evidence="2 6" id="KW-0812">Transmembrane</keyword>
<feature type="transmembrane region" description="Helical" evidence="6">
    <location>
        <begin position="409"/>
        <end position="430"/>
    </location>
</feature>
<evidence type="ECO:0000256" key="5">
    <source>
        <dbReference type="SAM" id="MobiDB-lite"/>
    </source>
</evidence>
<feature type="transmembrane region" description="Helical" evidence="6">
    <location>
        <begin position="1025"/>
        <end position="1043"/>
    </location>
</feature>
<keyword evidence="4 6" id="KW-0472">Membrane</keyword>
<dbReference type="Gene3D" id="1.10.287.70">
    <property type="match status" value="3"/>
</dbReference>
<proteinExistence type="predicted"/>
<dbReference type="EMBL" id="JWZX01003216">
    <property type="protein sequence ID" value="KOO23142.1"/>
    <property type="molecule type" value="Genomic_DNA"/>
</dbReference>
<dbReference type="PANTHER" id="PTHR10037">
    <property type="entry name" value="VOLTAGE-GATED CATION CHANNEL CALCIUM AND SODIUM"/>
    <property type="match status" value="1"/>
</dbReference>
<feature type="transmembrane region" description="Helical" evidence="6">
    <location>
        <begin position="146"/>
        <end position="171"/>
    </location>
</feature>
<dbReference type="Gene3D" id="1.20.120.350">
    <property type="entry name" value="Voltage-gated potassium channels. Chain C"/>
    <property type="match status" value="4"/>
</dbReference>
<evidence type="ECO:0000256" key="2">
    <source>
        <dbReference type="ARBA" id="ARBA00022692"/>
    </source>
</evidence>
<reference evidence="9" key="1">
    <citation type="journal article" date="2015" name="PLoS Genet.">
        <title>Genome Sequence and Transcriptome Analyses of Chrysochromulina tobin: Metabolic Tools for Enhanced Algal Fitness in the Prominent Order Prymnesiales (Haptophyceae).</title>
        <authorList>
            <person name="Hovde B.T."/>
            <person name="Deodato C.R."/>
            <person name="Hunsperger H.M."/>
            <person name="Ryken S.A."/>
            <person name="Yost W."/>
            <person name="Jha R.K."/>
            <person name="Patterson J."/>
            <person name="Monnat R.J. Jr."/>
            <person name="Barlow S.B."/>
            <person name="Starkenburg S.R."/>
            <person name="Cattolico R.A."/>
        </authorList>
    </citation>
    <scope>NUCLEOTIDE SEQUENCE</scope>
    <source>
        <strain evidence="9">CCMP291</strain>
    </source>
</reference>
<dbReference type="InterPro" id="IPR043203">
    <property type="entry name" value="VGCC_Ca_Na"/>
</dbReference>
<dbReference type="InterPro" id="IPR027359">
    <property type="entry name" value="Volt_channel_dom_sf"/>
</dbReference>
<dbReference type="GO" id="GO:0005248">
    <property type="term" value="F:voltage-gated sodium channel activity"/>
    <property type="evidence" value="ECO:0007669"/>
    <property type="project" value="TreeGrafter"/>
</dbReference>
<dbReference type="PANTHER" id="PTHR10037:SF62">
    <property type="entry name" value="SODIUM CHANNEL PROTEIN 60E"/>
    <property type="match status" value="1"/>
</dbReference>
<feature type="domain" description="Ion transport" evidence="7">
    <location>
        <begin position="645"/>
        <end position="934"/>
    </location>
</feature>
<dbReference type="Gene3D" id="1.10.238.10">
    <property type="entry name" value="EF-hand"/>
    <property type="match status" value="1"/>
</dbReference>
<dbReference type="Pfam" id="PF00520">
    <property type="entry name" value="Ion_trans"/>
    <property type="match status" value="4"/>
</dbReference>
<feature type="transmembrane region" description="Helical" evidence="6">
    <location>
        <begin position="713"/>
        <end position="734"/>
    </location>
</feature>
<evidence type="ECO:0000256" key="1">
    <source>
        <dbReference type="ARBA" id="ARBA00004141"/>
    </source>
</evidence>
<organism evidence="8 9">
    <name type="scientific">Chrysochromulina tobinii</name>
    <dbReference type="NCBI Taxonomy" id="1460289"/>
    <lineage>
        <taxon>Eukaryota</taxon>
        <taxon>Haptista</taxon>
        <taxon>Haptophyta</taxon>
        <taxon>Prymnesiophyceae</taxon>
        <taxon>Prymnesiales</taxon>
        <taxon>Chrysochromulinaceae</taxon>
        <taxon>Chrysochromulina</taxon>
    </lineage>
</organism>
<feature type="transmembrane region" description="Helical" evidence="6">
    <location>
        <begin position="348"/>
        <end position="373"/>
    </location>
</feature>
<feature type="region of interest" description="Disordered" evidence="5">
    <location>
        <begin position="524"/>
        <end position="545"/>
    </location>
</feature>
<feature type="domain" description="Ion transport" evidence="7">
    <location>
        <begin position="303"/>
        <end position="512"/>
    </location>
</feature>